<gene>
    <name evidence="3" type="ORF">FOB44_13000</name>
    <name evidence="2" type="ORF">OK18_09070</name>
</gene>
<name>A0A0G3M1J8_CHRGL</name>
<dbReference type="Proteomes" id="UP000501570">
    <property type="component" value="Chromosome"/>
</dbReference>
<feature type="domain" description="DUF6876" evidence="1">
    <location>
        <begin position="27"/>
        <end position="122"/>
    </location>
</feature>
<reference evidence="3 5" key="2">
    <citation type="submission" date="2019-09" db="EMBL/GenBank/DDBJ databases">
        <title>FDA dAtabase for Regulatory Grade micrObial Sequences (FDA-ARGOS): Supporting development and validation of Infectious Disease Dx tests.</title>
        <authorList>
            <person name="Sciortino C."/>
            <person name="Tallon L."/>
            <person name="Sadzewicz L."/>
            <person name="Vavikolanu K."/>
            <person name="Mehta A."/>
            <person name="Aluvathingal J."/>
            <person name="Nadendla S."/>
            <person name="Nandy P."/>
            <person name="Geyer C."/>
            <person name="Yan Y."/>
            <person name="Sichtig H."/>
        </authorList>
    </citation>
    <scope>NUCLEOTIDE SEQUENCE [LARGE SCALE GENOMIC DNA]</scope>
    <source>
        <strain evidence="3 5">FDAARGOS_636</strain>
    </source>
</reference>
<dbReference type="EMBL" id="CP009928">
    <property type="protein sequence ID" value="AKK72754.1"/>
    <property type="molecule type" value="Genomic_DNA"/>
</dbReference>
<organism evidence="2 4">
    <name type="scientific">Chryseobacterium gallinarum</name>
    <dbReference type="NCBI Taxonomy" id="1324352"/>
    <lineage>
        <taxon>Bacteria</taxon>
        <taxon>Pseudomonadati</taxon>
        <taxon>Bacteroidota</taxon>
        <taxon>Flavobacteriia</taxon>
        <taxon>Flavobacteriales</taxon>
        <taxon>Weeksellaceae</taxon>
        <taxon>Chryseobacterium group</taxon>
        <taxon>Chryseobacterium</taxon>
    </lineage>
</organism>
<dbReference type="KEGG" id="cgn:OK18_09070"/>
<keyword evidence="5" id="KW-1185">Reference proteome</keyword>
<evidence type="ECO:0000313" key="5">
    <source>
        <dbReference type="Proteomes" id="UP000501570"/>
    </source>
</evidence>
<dbReference type="AlphaFoldDB" id="A0A0G3M1J8"/>
<dbReference type="InterPro" id="IPR049241">
    <property type="entry name" value="DUF6876"/>
</dbReference>
<evidence type="ECO:0000313" key="4">
    <source>
        <dbReference type="Proteomes" id="UP000035213"/>
    </source>
</evidence>
<protein>
    <recommendedName>
        <fullName evidence="1">DUF6876 domain-containing protein</fullName>
    </recommendedName>
</protein>
<dbReference type="Pfam" id="PF21781">
    <property type="entry name" value="DUF6876"/>
    <property type="match status" value="1"/>
</dbReference>
<evidence type="ECO:0000313" key="2">
    <source>
        <dbReference type="EMBL" id="AKK72754.1"/>
    </source>
</evidence>
<dbReference type="OrthoDB" id="1257926at2"/>
<dbReference type="EMBL" id="CP050995">
    <property type="protein sequence ID" value="QIY91507.1"/>
    <property type="molecule type" value="Genomic_DNA"/>
</dbReference>
<evidence type="ECO:0000259" key="1">
    <source>
        <dbReference type="Pfam" id="PF21781"/>
    </source>
</evidence>
<reference evidence="2 4" key="1">
    <citation type="submission" date="2014-11" db="EMBL/GenBank/DDBJ databases">
        <authorList>
            <person name="Park G.-S."/>
            <person name="Hong S.-J."/>
            <person name="Jung B.K."/>
            <person name="Khan A.R."/>
            <person name="Kwak Y."/>
            <person name="Shin J.-H."/>
        </authorList>
    </citation>
    <scope>NUCLEOTIDE SEQUENCE [LARGE SCALE GENOMIC DNA]</scope>
    <source>
        <strain evidence="2 4">DSM 27622</strain>
    </source>
</reference>
<proteinExistence type="predicted"/>
<sequence>MSTNKHNKVKNSANELYDIYTFPNKLHGYKNGYKLTEGVNDIAVYENCFWLLDLIVDQQLFPELDDEVQNWELERIGDNLFNLSCSYDNGETVEEIKDLEADFYFDDLKIVKKGNIFCLPIEKDLYD</sequence>
<dbReference type="Proteomes" id="UP000035213">
    <property type="component" value="Chromosome"/>
</dbReference>
<dbReference type="PATRIC" id="fig|1324352.5.peg.1900"/>
<evidence type="ECO:0000313" key="3">
    <source>
        <dbReference type="EMBL" id="QIY91507.1"/>
    </source>
</evidence>
<dbReference type="RefSeq" id="WP_050021606.1">
    <property type="nucleotide sequence ID" value="NZ_CP009928.1"/>
</dbReference>
<accession>A0A0G3M1J8</accession>